<dbReference type="InterPro" id="IPR010640">
    <property type="entry name" value="Low_temperature_requirement_A"/>
</dbReference>
<proteinExistence type="predicted"/>
<accession>A0ABX6YNJ9</accession>
<feature type="transmembrane region" description="Helical" evidence="1">
    <location>
        <begin position="300"/>
        <end position="320"/>
    </location>
</feature>
<sequence>MNPRDPSQPNRVASPLELFFDLVFVVSVSLSSSHLHAAEADAHIVSGVGSYLMVLLAVWWAWMNFTWFATAFDTDDWFYRLLTIVQMSGALVLAAGTGSAMTEGDFTIMTLGYVVMRLPMVAQWLRAAASVRHLRQTALVYAIGIMIMQMLWIARLWLPEQGGVVSFLVLMGGELAVPIIAERRRQTPWHPEHITERYSLFTLILIGESVLASANAVIDSVEHTAHLPALIIVAVCGLILTAGMWWTYFAREHSDSITSFGSSLIFGYGHFVVFAAAGALSAGIEVAIDVDTNAADITGVAAAATLTVPVSLFLLGTWALTLRHVLSRVTNVVIVTLAVLIGLSALVPFSLPVAAVCMVALIAVLEASRNADRNTRIEQGTMSL</sequence>
<dbReference type="PANTHER" id="PTHR36840:SF1">
    <property type="entry name" value="BLL5714 PROTEIN"/>
    <property type="match status" value="1"/>
</dbReference>
<keyword evidence="1" id="KW-0812">Transmembrane</keyword>
<dbReference type="PANTHER" id="PTHR36840">
    <property type="entry name" value="BLL5714 PROTEIN"/>
    <property type="match status" value="1"/>
</dbReference>
<dbReference type="Proteomes" id="UP000662814">
    <property type="component" value="Chromosome"/>
</dbReference>
<keyword evidence="1" id="KW-0472">Membrane</keyword>
<keyword evidence="3" id="KW-1185">Reference proteome</keyword>
<dbReference type="EMBL" id="CP061169">
    <property type="protein sequence ID" value="QPZ40317.1"/>
    <property type="molecule type" value="Genomic_DNA"/>
</dbReference>
<evidence type="ECO:0000313" key="2">
    <source>
        <dbReference type="EMBL" id="QPZ40317.1"/>
    </source>
</evidence>
<feature type="transmembrane region" description="Helical" evidence="1">
    <location>
        <begin position="164"/>
        <end position="180"/>
    </location>
</feature>
<feature type="transmembrane region" description="Helical" evidence="1">
    <location>
        <begin position="260"/>
        <end position="280"/>
    </location>
</feature>
<organism evidence="2 3">
    <name type="scientific">Paramicrobacterium chengjingii</name>
    <dbReference type="NCBI Taxonomy" id="2769067"/>
    <lineage>
        <taxon>Bacteria</taxon>
        <taxon>Bacillati</taxon>
        <taxon>Actinomycetota</taxon>
        <taxon>Actinomycetes</taxon>
        <taxon>Micrococcales</taxon>
        <taxon>Microbacteriaceae</taxon>
        <taxon>Paramicrobacterium</taxon>
    </lineage>
</organism>
<feature type="transmembrane region" description="Helical" evidence="1">
    <location>
        <begin position="230"/>
        <end position="248"/>
    </location>
</feature>
<evidence type="ECO:0000313" key="3">
    <source>
        <dbReference type="Proteomes" id="UP000662814"/>
    </source>
</evidence>
<evidence type="ECO:0000256" key="1">
    <source>
        <dbReference type="SAM" id="Phobius"/>
    </source>
</evidence>
<gene>
    <name evidence="2" type="ORF">HCR76_11995</name>
</gene>
<feature type="transmembrane region" description="Helical" evidence="1">
    <location>
        <begin position="12"/>
        <end position="30"/>
    </location>
</feature>
<feature type="transmembrane region" description="Helical" evidence="1">
    <location>
        <begin position="42"/>
        <end position="65"/>
    </location>
</feature>
<reference evidence="2 3" key="1">
    <citation type="submission" date="2020-12" db="EMBL/GenBank/DDBJ databases">
        <title>Microbacterium sp. HY060.</title>
        <authorList>
            <person name="Zhou J."/>
        </authorList>
    </citation>
    <scope>NUCLEOTIDE SEQUENCE [LARGE SCALE GENOMIC DNA]</scope>
    <source>
        <strain evidence="2 3">HY60</strain>
    </source>
</reference>
<feature type="transmembrane region" description="Helical" evidence="1">
    <location>
        <begin position="77"/>
        <end position="100"/>
    </location>
</feature>
<protein>
    <submittedName>
        <fullName evidence="2">Low temperature requirement protein A</fullName>
    </submittedName>
</protein>
<keyword evidence="1" id="KW-1133">Transmembrane helix</keyword>
<feature type="transmembrane region" description="Helical" evidence="1">
    <location>
        <begin position="332"/>
        <end position="365"/>
    </location>
</feature>
<feature type="transmembrane region" description="Helical" evidence="1">
    <location>
        <begin position="138"/>
        <end position="158"/>
    </location>
</feature>
<dbReference type="Pfam" id="PF06772">
    <property type="entry name" value="LtrA"/>
    <property type="match status" value="1"/>
</dbReference>
<name>A0ABX6YNJ9_9MICO</name>